<keyword evidence="2" id="KW-0812">Transmembrane</keyword>
<dbReference type="RefSeq" id="XP_049132394.1">
    <property type="nucleotide sequence ID" value="XM_049276437.1"/>
</dbReference>
<evidence type="ECO:0000256" key="1">
    <source>
        <dbReference type="SAM" id="MobiDB-lite"/>
    </source>
</evidence>
<sequence length="462" mass="51120">MSHTVEYTSLQRDASDEDQASDEKAISQSAQVLPDGQQHHAGATAERMFSFRDFKFLKTCIVCISVYLIAAIAAVVWSYQGPPVDGTFSQRRVFRTPDSLKVDQLYSGLALSALLAPAGMLVQWIMHDFRQLRLFAITAQQPVLLADLDKIGDESSSLTLKTMDSSNQTIDIGPKKKESQTLRLWNSAGNTTINGIPVGGTTYFISAGTSSSLEVSTLTNDTSLTKTADGHWISRSKCTPEFSWEVAGCVFNGTIMTECYSEPNTNTTAIDTVALNALQSYMTAIPWRIFIERLTIVDKTIDTLYSIPTTRDWGHFFGNIAQSIAAISTAGYYGTATVPTVARVQEDVYIIRTVVLWIVLVMLAVVFFTSCLDIWRSKSRGLPFRTATFLAISNAVRGPWWDQVLYGSCVADEVAMQKRSSAAVMFGADVNNPYHVGLLPAVLPIKKDRTYFGIRRRMESRR</sequence>
<dbReference type="GeneID" id="73331027"/>
<proteinExistence type="predicted"/>
<protein>
    <submittedName>
        <fullName evidence="3">Uncharacterized protein</fullName>
    </submittedName>
</protein>
<feature type="region of interest" description="Disordered" evidence="1">
    <location>
        <begin position="1"/>
        <end position="25"/>
    </location>
</feature>
<comment type="caution">
    <text evidence="3">The sequence shown here is derived from an EMBL/GenBank/DDBJ whole genome shotgun (WGS) entry which is preliminary data.</text>
</comment>
<name>A0AA37PD73_9PEZI</name>
<dbReference type="AlphaFoldDB" id="A0AA37PD73"/>
<reference evidence="3 4" key="1">
    <citation type="submission" date="2022-03" db="EMBL/GenBank/DDBJ databases">
        <title>Genome data of Colletotrichum spp.</title>
        <authorList>
            <person name="Utami Y.D."/>
            <person name="Hiruma K."/>
        </authorList>
    </citation>
    <scope>NUCLEOTIDE SEQUENCE [LARGE SCALE GENOMIC DNA]</scope>
    <source>
        <strain evidence="3 4">MAFF 239500</strain>
    </source>
</reference>
<accession>A0AA37PD73</accession>
<gene>
    <name evidence="3" type="ORF">ColSpa_10225</name>
</gene>
<feature type="transmembrane region" description="Helical" evidence="2">
    <location>
        <begin position="56"/>
        <end position="79"/>
    </location>
</feature>
<feature type="transmembrane region" description="Helical" evidence="2">
    <location>
        <begin position="105"/>
        <end position="126"/>
    </location>
</feature>
<dbReference type="EMBL" id="BQXU01000034">
    <property type="protein sequence ID" value="GKT50044.1"/>
    <property type="molecule type" value="Genomic_DNA"/>
</dbReference>
<evidence type="ECO:0000313" key="4">
    <source>
        <dbReference type="Proteomes" id="UP001055115"/>
    </source>
</evidence>
<keyword evidence="2" id="KW-0472">Membrane</keyword>
<keyword evidence="2" id="KW-1133">Transmembrane helix</keyword>
<keyword evidence="4" id="KW-1185">Reference proteome</keyword>
<dbReference type="Proteomes" id="UP001055115">
    <property type="component" value="Unassembled WGS sequence"/>
</dbReference>
<evidence type="ECO:0000256" key="2">
    <source>
        <dbReference type="SAM" id="Phobius"/>
    </source>
</evidence>
<evidence type="ECO:0000313" key="3">
    <source>
        <dbReference type="EMBL" id="GKT50044.1"/>
    </source>
</evidence>
<feature type="compositionally biased region" description="Polar residues" evidence="1">
    <location>
        <begin position="1"/>
        <end position="12"/>
    </location>
</feature>
<organism evidence="3 4">
    <name type="scientific">Colletotrichum spaethianum</name>
    <dbReference type="NCBI Taxonomy" id="700344"/>
    <lineage>
        <taxon>Eukaryota</taxon>
        <taxon>Fungi</taxon>
        <taxon>Dikarya</taxon>
        <taxon>Ascomycota</taxon>
        <taxon>Pezizomycotina</taxon>
        <taxon>Sordariomycetes</taxon>
        <taxon>Hypocreomycetidae</taxon>
        <taxon>Glomerellales</taxon>
        <taxon>Glomerellaceae</taxon>
        <taxon>Colletotrichum</taxon>
        <taxon>Colletotrichum spaethianum species complex</taxon>
    </lineage>
</organism>
<feature type="transmembrane region" description="Helical" evidence="2">
    <location>
        <begin position="316"/>
        <end position="334"/>
    </location>
</feature>
<feature type="transmembrane region" description="Helical" evidence="2">
    <location>
        <begin position="354"/>
        <end position="375"/>
    </location>
</feature>